<comment type="caution">
    <text evidence="1">The sequence shown here is derived from an EMBL/GenBank/DDBJ whole genome shotgun (WGS) entry which is preliminary data.</text>
</comment>
<evidence type="ECO:0000313" key="1">
    <source>
        <dbReference type="EMBL" id="RDB30907.1"/>
    </source>
</evidence>
<dbReference type="OrthoDB" id="2965297at2759"/>
<dbReference type="Gene3D" id="1.20.1280.50">
    <property type="match status" value="1"/>
</dbReference>
<proteinExistence type="predicted"/>
<gene>
    <name evidence="1" type="ORF">Hypma_004915</name>
</gene>
<dbReference type="InParanoid" id="A0A369KDE7"/>
<accession>A0A369KDE7</accession>
<organism evidence="1 2">
    <name type="scientific">Hypsizygus marmoreus</name>
    <name type="common">White beech mushroom</name>
    <name type="synonym">Agaricus marmoreus</name>
    <dbReference type="NCBI Taxonomy" id="39966"/>
    <lineage>
        <taxon>Eukaryota</taxon>
        <taxon>Fungi</taxon>
        <taxon>Dikarya</taxon>
        <taxon>Basidiomycota</taxon>
        <taxon>Agaricomycotina</taxon>
        <taxon>Agaricomycetes</taxon>
        <taxon>Agaricomycetidae</taxon>
        <taxon>Agaricales</taxon>
        <taxon>Tricholomatineae</taxon>
        <taxon>Lyophyllaceae</taxon>
        <taxon>Hypsizygus</taxon>
    </lineage>
</organism>
<evidence type="ECO:0000313" key="2">
    <source>
        <dbReference type="Proteomes" id="UP000076154"/>
    </source>
</evidence>
<dbReference type="AlphaFoldDB" id="A0A369KDE7"/>
<keyword evidence="2" id="KW-1185">Reference proteome</keyword>
<dbReference type="Proteomes" id="UP000076154">
    <property type="component" value="Unassembled WGS sequence"/>
</dbReference>
<reference evidence="1" key="1">
    <citation type="submission" date="2018-04" db="EMBL/GenBank/DDBJ databases">
        <title>Whole genome sequencing of Hypsizygus marmoreus.</title>
        <authorList>
            <person name="Choi I.-G."/>
            <person name="Min B."/>
            <person name="Kim J.-G."/>
            <person name="Kim S."/>
            <person name="Oh Y.-L."/>
            <person name="Kong W.-S."/>
            <person name="Park H."/>
            <person name="Jeong J."/>
            <person name="Song E.-S."/>
        </authorList>
    </citation>
    <scope>NUCLEOTIDE SEQUENCE [LARGE SCALE GENOMIC DNA]</scope>
    <source>
        <strain evidence="1">51987-8</strain>
    </source>
</reference>
<protein>
    <submittedName>
        <fullName evidence="1">Uncharacterized protein</fullName>
    </submittedName>
</protein>
<dbReference type="EMBL" id="LUEZ02000003">
    <property type="protein sequence ID" value="RDB30907.1"/>
    <property type="molecule type" value="Genomic_DNA"/>
</dbReference>
<name>A0A369KDE7_HYPMA</name>
<sequence length="525" mass="59977">MGAPPTSLTQVASFTKLMDSLGLMDSLDESRYFNLLTTNHEPSDMEVPELRKVIAQRELSLRQFDFQIAEARRMLASLIERRKLEQKLLTRYRAVVSPIRRLPHDVLVEIFLQTGSWEPDAFLMHDMEPLAVGPRLDRSLLRITHVCAEWRRVALRTPALWSTIASWYEGHGIMSPKISPLPDRRLPVRLARTGTHSPLDIKFEVSRLPRGPPPSPWMLDRLPRGPGAPLSWVAPYIHRVRTFSLKGDVDVLPSGSYDMLEMLRMADGYVHHFQEASISMPSLRRLGYSEVFVPFAFIPWQRLTHLYMDVDFVDWSKFLHTVRQSAALLRLDVSCQLIVTDPAMESNNVITDAERFELVHLEVLCLDGKALSLRLLPYLTLPALTNLRLTHYSRPVYHALQSRSSFMLKSFTFRGPEYGMDESDIFDLLSRTESLTDLHWHTVSPILVDGLSWNLGTPGASKIAPNLEYLGMLQGYSPEDQMTTSDDAIFKMIMSREPSGRPTIFNGFAPALNTRIFKSRRPKRP</sequence>